<dbReference type="PANTHER" id="PTHR11741:SF0">
    <property type="entry name" value="ELONGATION FACTOR TS, MITOCHONDRIAL"/>
    <property type="match status" value="1"/>
</dbReference>
<dbReference type="InterPro" id="IPR001816">
    <property type="entry name" value="Transl_elong_EFTs/EF1B"/>
</dbReference>
<proteinExistence type="predicted"/>
<gene>
    <name evidence="1" type="ORF">SAY86_015437</name>
</gene>
<name>A0AAN7QH06_TRANT</name>
<organism evidence="1 2">
    <name type="scientific">Trapa natans</name>
    <name type="common">Water chestnut</name>
    <dbReference type="NCBI Taxonomy" id="22666"/>
    <lineage>
        <taxon>Eukaryota</taxon>
        <taxon>Viridiplantae</taxon>
        <taxon>Streptophyta</taxon>
        <taxon>Embryophyta</taxon>
        <taxon>Tracheophyta</taxon>
        <taxon>Spermatophyta</taxon>
        <taxon>Magnoliopsida</taxon>
        <taxon>eudicotyledons</taxon>
        <taxon>Gunneridae</taxon>
        <taxon>Pentapetalae</taxon>
        <taxon>rosids</taxon>
        <taxon>malvids</taxon>
        <taxon>Myrtales</taxon>
        <taxon>Lythraceae</taxon>
        <taxon>Trapa</taxon>
    </lineage>
</organism>
<dbReference type="GO" id="GO:0070125">
    <property type="term" value="P:mitochondrial translational elongation"/>
    <property type="evidence" value="ECO:0007669"/>
    <property type="project" value="TreeGrafter"/>
</dbReference>
<evidence type="ECO:0000313" key="1">
    <source>
        <dbReference type="EMBL" id="KAK4767687.1"/>
    </source>
</evidence>
<dbReference type="PANTHER" id="PTHR11741">
    <property type="entry name" value="ELONGATION FACTOR TS"/>
    <property type="match status" value="1"/>
</dbReference>
<dbReference type="InterPro" id="IPR009060">
    <property type="entry name" value="UBA-like_sf"/>
</dbReference>
<reference evidence="1 2" key="1">
    <citation type="journal article" date="2023" name="Hortic Res">
        <title>Pangenome of water caltrop reveals structural variations and asymmetric subgenome divergence after allopolyploidization.</title>
        <authorList>
            <person name="Zhang X."/>
            <person name="Chen Y."/>
            <person name="Wang L."/>
            <person name="Yuan Y."/>
            <person name="Fang M."/>
            <person name="Shi L."/>
            <person name="Lu R."/>
            <person name="Comes H.P."/>
            <person name="Ma Y."/>
            <person name="Chen Y."/>
            <person name="Huang G."/>
            <person name="Zhou Y."/>
            <person name="Zheng Z."/>
            <person name="Qiu Y."/>
        </authorList>
    </citation>
    <scope>NUCLEOTIDE SEQUENCE [LARGE SCALE GENOMIC DNA]</scope>
    <source>
        <strain evidence="1">F231</strain>
    </source>
</reference>
<dbReference type="AlphaFoldDB" id="A0AAN7QH06"/>
<keyword evidence="2" id="KW-1185">Reference proteome</keyword>
<dbReference type="GO" id="GO:0003746">
    <property type="term" value="F:translation elongation factor activity"/>
    <property type="evidence" value="ECO:0007669"/>
    <property type="project" value="InterPro"/>
</dbReference>
<dbReference type="EMBL" id="JAXQNO010000022">
    <property type="protein sequence ID" value="KAK4767687.1"/>
    <property type="molecule type" value="Genomic_DNA"/>
</dbReference>
<accession>A0AAN7QH06</accession>
<dbReference type="Proteomes" id="UP001346149">
    <property type="component" value="Unassembled WGS sequence"/>
</dbReference>
<dbReference type="Gene3D" id="1.10.8.10">
    <property type="entry name" value="DNA helicase RuvA subunit, C-terminal domain"/>
    <property type="match status" value="1"/>
</dbReference>
<dbReference type="GO" id="GO:0005739">
    <property type="term" value="C:mitochondrion"/>
    <property type="evidence" value="ECO:0007669"/>
    <property type="project" value="GOC"/>
</dbReference>
<evidence type="ECO:0000313" key="2">
    <source>
        <dbReference type="Proteomes" id="UP001346149"/>
    </source>
</evidence>
<sequence length="138" mass="15699">MQWRNIAADENRTTACISFPSFGLAKCIRGIMSIHMRSFVRVTYLIIHSYSGFAIHRKVAFLEKEGSAASSSGRPADQMNLMKQLRERTSAPIEVKAALVDCQWNIDEAQKELRKRRKVVASKKSLRTAAEGWDTRRL</sequence>
<dbReference type="SUPFAM" id="SSF46934">
    <property type="entry name" value="UBA-like"/>
    <property type="match status" value="1"/>
</dbReference>
<protein>
    <submittedName>
        <fullName evidence="1">Uncharacterized protein</fullName>
    </submittedName>
</protein>
<comment type="caution">
    <text evidence="1">The sequence shown here is derived from an EMBL/GenBank/DDBJ whole genome shotgun (WGS) entry which is preliminary data.</text>
</comment>